<proteinExistence type="predicted"/>
<dbReference type="EMBL" id="CM009301">
    <property type="protein sequence ID" value="PNT09542.1"/>
    <property type="molecule type" value="Genomic_DNA"/>
</dbReference>
<dbReference type="InParanoid" id="A0A2K1Y934"/>
<name>A0A2K1Y934_POPTR</name>
<gene>
    <name evidence="1" type="ORF">POPTR_012G049800</name>
</gene>
<organism evidence="1 2">
    <name type="scientific">Populus trichocarpa</name>
    <name type="common">Western balsam poplar</name>
    <name type="synonym">Populus balsamifera subsp. trichocarpa</name>
    <dbReference type="NCBI Taxonomy" id="3694"/>
    <lineage>
        <taxon>Eukaryota</taxon>
        <taxon>Viridiplantae</taxon>
        <taxon>Streptophyta</taxon>
        <taxon>Embryophyta</taxon>
        <taxon>Tracheophyta</taxon>
        <taxon>Spermatophyta</taxon>
        <taxon>Magnoliopsida</taxon>
        <taxon>eudicotyledons</taxon>
        <taxon>Gunneridae</taxon>
        <taxon>Pentapetalae</taxon>
        <taxon>rosids</taxon>
        <taxon>fabids</taxon>
        <taxon>Malpighiales</taxon>
        <taxon>Salicaceae</taxon>
        <taxon>Saliceae</taxon>
        <taxon>Populus</taxon>
    </lineage>
</organism>
<accession>A0A2K1Y934</accession>
<dbReference type="Proteomes" id="UP000006729">
    <property type="component" value="Chromosome 12"/>
</dbReference>
<evidence type="ECO:0000313" key="2">
    <source>
        <dbReference type="Proteomes" id="UP000006729"/>
    </source>
</evidence>
<keyword evidence="2" id="KW-1185">Reference proteome</keyword>
<dbReference type="AlphaFoldDB" id="A0A2K1Y934"/>
<protein>
    <submittedName>
        <fullName evidence="1">Uncharacterized protein</fullName>
    </submittedName>
</protein>
<evidence type="ECO:0000313" key="1">
    <source>
        <dbReference type="EMBL" id="PNT09542.1"/>
    </source>
</evidence>
<reference evidence="1 2" key="1">
    <citation type="journal article" date="2006" name="Science">
        <title>The genome of black cottonwood, Populus trichocarpa (Torr. &amp; Gray).</title>
        <authorList>
            <person name="Tuskan G.A."/>
            <person name="Difazio S."/>
            <person name="Jansson S."/>
            <person name="Bohlmann J."/>
            <person name="Grigoriev I."/>
            <person name="Hellsten U."/>
            <person name="Putnam N."/>
            <person name="Ralph S."/>
            <person name="Rombauts S."/>
            <person name="Salamov A."/>
            <person name="Schein J."/>
            <person name="Sterck L."/>
            <person name="Aerts A."/>
            <person name="Bhalerao R.R."/>
            <person name="Bhalerao R.P."/>
            <person name="Blaudez D."/>
            <person name="Boerjan W."/>
            <person name="Brun A."/>
            <person name="Brunner A."/>
            <person name="Busov V."/>
            <person name="Campbell M."/>
            <person name="Carlson J."/>
            <person name="Chalot M."/>
            <person name="Chapman J."/>
            <person name="Chen G.L."/>
            <person name="Cooper D."/>
            <person name="Coutinho P.M."/>
            <person name="Couturier J."/>
            <person name="Covert S."/>
            <person name="Cronk Q."/>
            <person name="Cunningham R."/>
            <person name="Davis J."/>
            <person name="Degroeve S."/>
            <person name="Dejardin A."/>
            <person name="Depamphilis C."/>
            <person name="Detter J."/>
            <person name="Dirks B."/>
            <person name="Dubchak I."/>
            <person name="Duplessis S."/>
            <person name="Ehlting J."/>
            <person name="Ellis B."/>
            <person name="Gendler K."/>
            <person name="Goodstein D."/>
            <person name="Gribskov M."/>
            <person name="Grimwood J."/>
            <person name="Groover A."/>
            <person name="Gunter L."/>
            <person name="Hamberger B."/>
            <person name="Heinze B."/>
            <person name="Helariutta Y."/>
            <person name="Henrissat B."/>
            <person name="Holligan D."/>
            <person name="Holt R."/>
            <person name="Huang W."/>
            <person name="Islam-Faridi N."/>
            <person name="Jones S."/>
            <person name="Jones-Rhoades M."/>
            <person name="Jorgensen R."/>
            <person name="Joshi C."/>
            <person name="Kangasjarvi J."/>
            <person name="Karlsson J."/>
            <person name="Kelleher C."/>
            <person name="Kirkpatrick R."/>
            <person name="Kirst M."/>
            <person name="Kohler A."/>
            <person name="Kalluri U."/>
            <person name="Larimer F."/>
            <person name="Leebens-Mack J."/>
            <person name="Leple J.C."/>
            <person name="Locascio P."/>
            <person name="Lou Y."/>
            <person name="Lucas S."/>
            <person name="Martin F."/>
            <person name="Montanini B."/>
            <person name="Napoli C."/>
            <person name="Nelson D.R."/>
            <person name="Nelson C."/>
            <person name="Nieminen K."/>
            <person name="Nilsson O."/>
            <person name="Pereda V."/>
            <person name="Peter G."/>
            <person name="Philippe R."/>
            <person name="Pilate G."/>
            <person name="Poliakov A."/>
            <person name="Razumovskaya J."/>
            <person name="Richardson P."/>
            <person name="Rinaldi C."/>
            <person name="Ritland K."/>
            <person name="Rouze P."/>
            <person name="Ryaboy D."/>
            <person name="Schmutz J."/>
            <person name="Schrader J."/>
            <person name="Segerman B."/>
            <person name="Shin H."/>
            <person name="Siddiqui A."/>
            <person name="Sterky F."/>
            <person name="Terry A."/>
            <person name="Tsai C.J."/>
            <person name="Uberbacher E."/>
            <person name="Unneberg P."/>
            <person name="Vahala J."/>
            <person name="Wall K."/>
            <person name="Wessler S."/>
            <person name="Yang G."/>
            <person name="Yin T."/>
            <person name="Douglas C."/>
            <person name="Marra M."/>
            <person name="Sandberg G."/>
            <person name="Van de Peer Y."/>
            <person name="Rokhsar D."/>
        </authorList>
    </citation>
    <scope>NUCLEOTIDE SEQUENCE [LARGE SCALE GENOMIC DNA]</scope>
    <source>
        <strain evidence="2">cv. Nisqually</strain>
    </source>
</reference>
<sequence length="159" mass="17628">MDVWIWKNTGRQGILCLLAVEKIEWESPPSIMVTRNPNWSQRSGTETDCAKGSCCRWRCCWEERWRRLWRCNRFLLLFLTVQGLLPMTGRTAAAGSGSGVALVVAMRAAAAPMVAEWRCWMVVAEGHGGERGAAAGNPKRMILFSNFGPETPPSVSASL</sequence>